<dbReference type="EMBL" id="SPRC01000009">
    <property type="protein sequence ID" value="TIB81240.1"/>
    <property type="molecule type" value="Genomic_DNA"/>
</dbReference>
<protein>
    <submittedName>
        <fullName evidence="2">Uncharacterized protein</fullName>
    </submittedName>
</protein>
<feature type="compositionally biased region" description="Basic and acidic residues" evidence="1">
    <location>
        <begin position="35"/>
        <end position="46"/>
    </location>
</feature>
<feature type="compositionally biased region" description="Polar residues" evidence="1">
    <location>
        <begin position="90"/>
        <end position="118"/>
    </location>
</feature>
<evidence type="ECO:0000256" key="1">
    <source>
        <dbReference type="SAM" id="MobiDB-lite"/>
    </source>
</evidence>
<evidence type="ECO:0000313" key="2">
    <source>
        <dbReference type="EMBL" id="TIB81240.1"/>
    </source>
</evidence>
<gene>
    <name evidence="2" type="ORF">E3Q22_01295</name>
</gene>
<evidence type="ECO:0000313" key="3">
    <source>
        <dbReference type="Proteomes" id="UP000310685"/>
    </source>
</evidence>
<feature type="region of interest" description="Disordered" evidence="1">
    <location>
        <begin position="82"/>
        <end position="140"/>
    </location>
</feature>
<dbReference type="AlphaFoldDB" id="A0A4T0MDN9"/>
<sequence>MIPPNRLSPKPKQSLPKRPLSSPKLFRLNKKSRLSLHDELEQEDTRSFNLASSDDDLPASAYFHKGKKRVGYGLFDDEDISEDKHDYDHSINQPSTSTSKYANSIPQEDNSDNIFNARSTHRPKRGLRRLQSSSPEPEHLTYSFRGAKCAFPNPYKDIPPSVKRLSKLDPSHVDFLPTPNPKPKLLFADAHRESQAKAQAADEKAAKEKRKSMIEQPENDDELEEYQLDDTETVTSKKRSATSQQPPVTPRPHKLLNPTHTDLLASAKKSNRRAPQFGNSLLR</sequence>
<dbReference type="Proteomes" id="UP000310685">
    <property type="component" value="Unassembled WGS sequence"/>
</dbReference>
<feature type="compositionally biased region" description="Acidic residues" evidence="1">
    <location>
        <begin position="217"/>
        <end position="232"/>
    </location>
</feature>
<comment type="caution">
    <text evidence="2">The sequence shown here is derived from an EMBL/GenBank/DDBJ whole genome shotgun (WGS) entry which is preliminary data.</text>
</comment>
<name>A0A4T0MDN9_9BASI</name>
<feature type="compositionally biased region" description="Basic and acidic residues" evidence="1">
    <location>
        <begin position="189"/>
        <end position="206"/>
    </location>
</feature>
<reference evidence="2 3" key="1">
    <citation type="submission" date="2019-03" db="EMBL/GenBank/DDBJ databases">
        <title>Sequencing 25 genomes of Wallemia mellicola.</title>
        <authorList>
            <person name="Gostincar C."/>
        </authorList>
    </citation>
    <scope>NUCLEOTIDE SEQUENCE [LARGE SCALE GENOMIC DNA]</scope>
    <source>
        <strain evidence="2 3">EXF-6152</strain>
    </source>
</reference>
<feature type="region of interest" description="Disordered" evidence="1">
    <location>
        <begin position="1"/>
        <end position="59"/>
    </location>
</feature>
<proteinExistence type="predicted"/>
<organism evidence="2 3">
    <name type="scientific">Wallemia mellicola</name>
    <dbReference type="NCBI Taxonomy" id="1708541"/>
    <lineage>
        <taxon>Eukaryota</taxon>
        <taxon>Fungi</taxon>
        <taxon>Dikarya</taxon>
        <taxon>Basidiomycota</taxon>
        <taxon>Wallemiomycotina</taxon>
        <taxon>Wallemiomycetes</taxon>
        <taxon>Wallemiales</taxon>
        <taxon>Wallemiaceae</taxon>
        <taxon>Wallemia</taxon>
    </lineage>
</organism>
<feature type="region of interest" description="Disordered" evidence="1">
    <location>
        <begin position="170"/>
        <end position="283"/>
    </location>
</feature>
<feature type="compositionally biased region" description="Basic residues" evidence="1">
    <location>
        <begin position="119"/>
        <end position="128"/>
    </location>
</feature>
<accession>A0A4T0MDN9</accession>